<name>A0AAV2LZE3_KNICA</name>
<dbReference type="EMBL" id="OZ035827">
    <property type="protein sequence ID" value="CAL1606465.1"/>
    <property type="molecule type" value="Genomic_DNA"/>
</dbReference>
<protein>
    <submittedName>
        <fullName evidence="1">Uncharacterized protein</fullName>
    </submittedName>
</protein>
<reference evidence="1 2" key="1">
    <citation type="submission" date="2024-04" db="EMBL/GenBank/DDBJ databases">
        <authorList>
            <person name="Waldvogel A.-M."/>
            <person name="Schoenle A."/>
        </authorList>
    </citation>
    <scope>NUCLEOTIDE SEQUENCE [LARGE SCALE GENOMIC DNA]</scope>
</reference>
<dbReference type="AlphaFoldDB" id="A0AAV2LZE3"/>
<sequence>MVFILQDFIETPSLEILDRCRKDDLLCIAAHFGVSVQKQSLKREIKRVLIEGLITLGILSPNPSDPHGEVASEGFEDDQKDVLSEQDVVTEVTPVRVREVANPPGTLPRFEPFSPDAGVSGVSPPGTGQGQASSTAKIKLRLARLQLETEEKVRKADYELKLQGGPSYDSWSRQEWILGKDQTHKVSPTTGAGIDFILGNDLAGSKVVPVPQLVERTEQSTELESPNVFPACAVTRSQSKNTVDLSDSFMATEEFFQAKPDVTSRTPAALDAIPLPATRAAFITAQKGDSSLSKCFSVVEQEGSRANKVGYLMDEGLLMRRWSSDVTSTGDEKVLYQVVVPKVYRAQVLSLAHDNPWGEYGVRGWPAHEKRYTPGG</sequence>
<keyword evidence="2" id="KW-1185">Reference proteome</keyword>
<proteinExistence type="predicted"/>
<gene>
    <name evidence="1" type="ORF">KC01_LOCUS33642</name>
</gene>
<accession>A0AAV2LZE3</accession>
<dbReference type="Proteomes" id="UP001497482">
    <property type="component" value="Chromosome 5"/>
</dbReference>
<organism evidence="1 2">
    <name type="scientific">Knipowitschia caucasica</name>
    <name type="common">Caucasian dwarf goby</name>
    <name type="synonym">Pomatoschistus caucasicus</name>
    <dbReference type="NCBI Taxonomy" id="637954"/>
    <lineage>
        <taxon>Eukaryota</taxon>
        <taxon>Metazoa</taxon>
        <taxon>Chordata</taxon>
        <taxon>Craniata</taxon>
        <taxon>Vertebrata</taxon>
        <taxon>Euteleostomi</taxon>
        <taxon>Actinopterygii</taxon>
        <taxon>Neopterygii</taxon>
        <taxon>Teleostei</taxon>
        <taxon>Neoteleostei</taxon>
        <taxon>Acanthomorphata</taxon>
        <taxon>Gobiaria</taxon>
        <taxon>Gobiiformes</taxon>
        <taxon>Gobioidei</taxon>
        <taxon>Gobiidae</taxon>
        <taxon>Gobiinae</taxon>
        <taxon>Knipowitschia</taxon>
    </lineage>
</organism>
<evidence type="ECO:0000313" key="1">
    <source>
        <dbReference type="EMBL" id="CAL1606465.1"/>
    </source>
</evidence>
<evidence type="ECO:0000313" key="2">
    <source>
        <dbReference type="Proteomes" id="UP001497482"/>
    </source>
</evidence>